<keyword evidence="1" id="KW-0732">Signal</keyword>
<reference evidence="2 3" key="1">
    <citation type="submission" date="2018-03" db="EMBL/GenBank/DDBJ databases">
        <title>Genomic Encyclopedia of Archaeal and Bacterial Type Strains, Phase II (KMG-II): from individual species to whole genera.</title>
        <authorList>
            <person name="Goeker M."/>
        </authorList>
    </citation>
    <scope>NUCLEOTIDE SEQUENCE [LARGE SCALE GENOMIC DNA]</scope>
    <source>
        <strain evidence="2 3">DSM 25027</strain>
    </source>
</reference>
<protein>
    <submittedName>
        <fullName evidence="2">Gliding motility-associated-like protein</fullName>
    </submittedName>
</protein>
<evidence type="ECO:0000256" key="1">
    <source>
        <dbReference type="SAM" id="SignalP"/>
    </source>
</evidence>
<dbReference type="Proteomes" id="UP000237640">
    <property type="component" value="Unassembled WGS sequence"/>
</dbReference>
<keyword evidence="3" id="KW-1185">Reference proteome</keyword>
<name>A0A2T0MK68_9FLAO</name>
<proteinExistence type="predicted"/>
<dbReference type="AlphaFoldDB" id="A0A2T0MK68"/>
<dbReference type="Pfam" id="PF13585">
    <property type="entry name" value="CHU_C"/>
    <property type="match status" value="1"/>
</dbReference>
<sequence>MSLKKSISRNSIIPILLILGSSANAQQAFHNFGSLQFHSEASVGFHLNLIDDGFFVNNRGLTGFYSDSRLTISGNSNPVFNDLEIFADNGLQLETWVGVTNNANFISGNILTEKNTLNNYLNFINDAFFTGTGDENHINGYAGASNKSLITFPVGEGNRIRHLTVTSNSVNSLVRCAYFFEDPNAPISLSEFFDTDIVATDDLQISNFEFWTLEGSEPSVVTLTWDSQSNISLLAESTENVMVVGWNRESNQWESLGNTGVNGNLNNGSITSNTFLPSDYEIITLGGTDELLEPFSVLELDNYFLTPNGDGVNDFLLIEGIETVPNNILNIYNRYGVLVYSKLNYANEFNGRSNRNAVISRNSGLSAGVYFYVLTVNDTREKFQGYLYISDSQ</sequence>
<dbReference type="RefSeq" id="WP_106144827.1">
    <property type="nucleotide sequence ID" value="NZ_PVYX01000001.1"/>
</dbReference>
<evidence type="ECO:0000313" key="3">
    <source>
        <dbReference type="Proteomes" id="UP000237640"/>
    </source>
</evidence>
<evidence type="ECO:0000313" key="2">
    <source>
        <dbReference type="EMBL" id="PRX57974.1"/>
    </source>
</evidence>
<comment type="caution">
    <text evidence="2">The sequence shown here is derived from an EMBL/GenBank/DDBJ whole genome shotgun (WGS) entry which is preliminary data.</text>
</comment>
<feature type="signal peptide" evidence="1">
    <location>
        <begin position="1"/>
        <end position="25"/>
    </location>
</feature>
<dbReference type="EMBL" id="PVYX01000001">
    <property type="protein sequence ID" value="PRX57974.1"/>
    <property type="molecule type" value="Genomic_DNA"/>
</dbReference>
<dbReference type="NCBIfam" id="TIGR04131">
    <property type="entry name" value="Bac_Flav_CTERM"/>
    <property type="match status" value="1"/>
</dbReference>
<organism evidence="2 3">
    <name type="scientific">Flagellimonas meridianipacifica</name>
    <dbReference type="NCBI Taxonomy" id="1080225"/>
    <lineage>
        <taxon>Bacteria</taxon>
        <taxon>Pseudomonadati</taxon>
        <taxon>Bacteroidota</taxon>
        <taxon>Flavobacteriia</taxon>
        <taxon>Flavobacteriales</taxon>
        <taxon>Flavobacteriaceae</taxon>
        <taxon>Flagellimonas</taxon>
    </lineage>
</organism>
<gene>
    <name evidence="2" type="ORF">CLV81_1988</name>
</gene>
<feature type="chain" id="PRO_5015721322" evidence="1">
    <location>
        <begin position="26"/>
        <end position="393"/>
    </location>
</feature>
<dbReference type="OrthoDB" id="1489185at2"/>
<accession>A0A2T0MK68</accession>
<dbReference type="InterPro" id="IPR026341">
    <property type="entry name" value="T9SS_type_B"/>
</dbReference>